<evidence type="ECO:0000313" key="1">
    <source>
        <dbReference type="EMBL" id="SON82526.1"/>
    </source>
</evidence>
<evidence type="ECO:0000313" key="2">
    <source>
        <dbReference type="EMBL" id="SON89681.1"/>
    </source>
</evidence>
<organism evidence="2 3">
    <name type="scientific">Xanthomonas campestris pv. phaseoli</name>
    <dbReference type="NCBI Taxonomy" id="317013"/>
    <lineage>
        <taxon>Bacteria</taxon>
        <taxon>Pseudomonadati</taxon>
        <taxon>Pseudomonadota</taxon>
        <taxon>Gammaproteobacteria</taxon>
        <taxon>Lysobacterales</taxon>
        <taxon>Lysobacteraceae</taxon>
        <taxon>Xanthomonas</taxon>
    </lineage>
</organism>
<evidence type="ECO:0000313" key="4">
    <source>
        <dbReference type="Proteomes" id="UP000234181"/>
    </source>
</evidence>
<dbReference type="AlphaFoldDB" id="A0AB38E1N4"/>
<dbReference type="EMBL" id="OCYS01000098">
    <property type="protein sequence ID" value="SON89681.1"/>
    <property type="molecule type" value="Genomic_DNA"/>
</dbReference>
<sequence length="24" mass="2657">MIMYSVSLILRCVTAIALTALIFN</sequence>
<proteinExistence type="predicted"/>
<dbReference type="Proteomes" id="UP000234166">
    <property type="component" value="Unassembled WGS sequence"/>
</dbReference>
<name>A0AB38E1N4_XANCH</name>
<dbReference type="Proteomes" id="UP000234181">
    <property type="component" value="Unassembled WGS sequence"/>
</dbReference>
<protein>
    <submittedName>
        <fullName evidence="2">Uncharacterized protein</fullName>
    </submittedName>
</protein>
<reference evidence="3 4" key="1">
    <citation type="submission" date="2017-10" db="EMBL/GenBank/DDBJ databases">
        <authorList>
            <person name="Regsiter A."/>
            <person name="William W."/>
        </authorList>
    </citation>
    <scope>NUCLEOTIDE SEQUENCE [LARGE SCALE GENOMIC DNA]</scope>
    <source>
        <strain evidence="1 4">CFBP6984</strain>
        <strain evidence="2 3">CFBP7430</strain>
    </source>
</reference>
<accession>A0AB38E1N4</accession>
<comment type="caution">
    <text evidence="2">The sequence shown here is derived from an EMBL/GenBank/DDBJ whole genome shotgun (WGS) entry which is preliminary data.</text>
</comment>
<dbReference type="EMBL" id="OCYT01000102">
    <property type="protein sequence ID" value="SON82526.1"/>
    <property type="molecule type" value="Genomic_DNA"/>
</dbReference>
<keyword evidence="4" id="KW-1185">Reference proteome</keyword>
<evidence type="ECO:0000313" key="3">
    <source>
        <dbReference type="Proteomes" id="UP000234166"/>
    </source>
</evidence>
<gene>
    <name evidence="1" type="ORF">XAP6984_460002</name>
    <name evidence="2" type="ORF">XAP7430_430002</name>
</gene>